<dbReference type="Gene3D" id="1.25.40.10">
    <property type="entry name" value="Tetratricopeptide repeat domain"/>
    <property type="match status" value="1"/>
</dbReference>
<sequence>MVAAEDWADAVRRYWFSLRPEQWWRDSSLDGEIAERFGGLWKEKRPLPPQAFLGSAQEALAAVLLFDQFPRHMFRAHADQFSTDTLALAVAKEAIERGYDEALTPQERGFLYMPFQHSEELVDQQRSVLLFTALGDPEQLRFARLHHDVIERFGRFPHRNAILGRAPRPEELAAGEVVPW</sequence>
<evidence type="ECO:0000313" key="1">
    <source>
        <dbReference type="EMBL" id="TFI59413.1"/>
    </source>
</evidence>
<dbReference type="SUPFAM" id="SSF48452">
    <property type="entry name" value="TPR-like"/>
    <property type="match status" value="1"/>
</dbReference>
<dbReference type="Proteomes" id="UP000298213">
    <property type="component" value="Unassembled WGS sequence"/>
</dbReference>
<dbReference type="Gene3D" id="1.20.58.320">
    <property type="entry name" value="TPR-like"/>
    <property type="match status" value="1"/>
</dbReference>
<dbReference type="InterPro" id="IPR010323">
    <property type="entry name" value="DUF924"/>
</dbReference>
<organism evidence="1 2">
    <name type="scientific">Sphingomonas parva</name>
    <dbReference type="NCBI Taxonomy" id="2555898"/>
    <lineage>
        <taxon>Bacteria</taxon>
        <taxon>Pseudomonadati</taxon>
        <taxon>Pseudomonadota</taxon>
        <taxon>Alphaproteobacteria</taxon>
        <taxon>Sphingomonadales</taxon>
        <taxon>Sphingomonadaceae</taxon>
        <taxon>Sphingomonas</taxon>
    </lineage>
</organism>
<dbReference type="InterPro" id="IPR011990">
    <property type="entry name" value="TPR-like_helical_dom_sf"/>
</dbReference>
<evidence type="ECO:0000313" key="2">
    <source>
        <dbReference type="Proteomes" id="UP000298213"/>
    </source>
</evidence>
<dbReference type="Pfam" id="PF06041">
    <property type="entry name" value="DUF924"/>
    <property type="match status" value="1"/>
</dbReference>
<reference evidence="1 2" key="1">
    <citation type="submission" date="2019-03" db="EMBL/GenBank/DDBJ databases">
        <title>Genome sequence of Sphingomonas sp. 17J27-24.</title>
        <authorList>
            <person name="Kim M."/>
            <person name="Maeng S."/>
            <person name="Sathiyaraj S."/>
        </authorList>
    </citation>
    <scope>NUCLEOTIDE SEQUENCE [LARGE SCALE GENOMIC DNA]</scope>
    <source>
        <strain evidence="1 2">17J27-24</strain>
    </source>
</reference>
<dbReference type="RefSeq" id="WP_135084059.1">
    <property type="nucleotide sequence ID" value="NZ_SPDV01000007.1"/>
</dbReference>
<comment type="caution">
    <text evidence="1">The sequence shown here is derived from an EMBL/GenBank/DDBJ whole genome shotgun (WGS) entry which is preliminary data.</text>
</comment>
<accession>A0A4Y8ZTR6</accession>
<keyword evidence="2" id="KW-1185">Reference proteome</keyword>
<name>A0A4Y8ZTR6_9SPHN</name>
<dbReference type="EMBL" id="SPDV01000007">
    <property type="protein sequence ID" value="TFI59413.1"/>
    <property type="molecule type" value="Genomic_DNA"/>
</dbReference>
<protein>
    <submittedName>
        <fullName evidence="1">DUF924 domain-containing protein</fullName>
    </submittedName>
</protein>
<gene>
    <name evidence="1" type="ORF">E2493_04240</name>
</gene>
<dbReference type="OrthoDB" id="7593450at2"/>
<dbReference type="AlphaFoldDB" id="A0A4Y8ZTR6"/>
<proteinExistence type="predicted"/>